<dbReference type="RefSeq" id="WP_100990063.1">
    <property type="nucleotide sequence ID" value="NZ_CP025096.1"/>
</dbReference>
<protein>
    <submittedName>
        <fullName evidence="2">Uncharacterized protein</fullName>
    </submittedName>
</protein>
<reference evidence="2 3" key="1">
    <citation type="submission" date="2017-11" db="EMBL/GenBank/DDBJ databases">
        <title>Taxonomic description and genome sequences of Spirosoma HA7 sp. nov., isolated from pollen microhabitat of Corylus avellana.</title>
        <authorList>
            <person name="Ambika Manirajan B."/>
            <person name="Suarez C."/>
            <person name="Ratering S."/>
            <person name="Geissler-Plaum R."/>
            <person name="Cardinale M."/>
            <person name="Sylvia S."/>
        </authorList>
    </citation>
    <scope>NUCLEOTIDE SEQUENCE [LARGE SCALE GENOMIC DNA]</scope>
    <source>
        <strain evidence="2 3">HA7</strain>
    </source>
</reference>
<feature type="region of interest" description="Disordered" evidence="1">
    <location>
        <begin position="1"/>
        <end position="24"/>
    </location>
</feature>
<evidence type="ECO:0000256" key="1">
    <source>
        <dbReference type="SAM" id="MobiDB-lite"/>
    </source>
</evidence>
<name>A0A2K8Z2A3_9BACT</name>
<proteinExistence type="predicted"/>
<gene>
    <name evidence="2" type="ORF">CWM47_20505</name>
</gene>
<accession>A0A2K8Z2A3</accession>
<dbReference type="KEGG" id="spir:CWM47_20505"/>
<organism evidence="2 3">
    <name type="scientific">Spirosoma pollinicola</name>
    <dbReference type="NCBI Taxonomy" id="2057025"/>
    <lineage>
        <taxon>Bacteria</taxon>
        <taxon>Pseudomonadati</taxon>
        <taxon>Bacteroidota</taxon>
        <taxon>Cytophagia</taxon>
        <taxon>Cytophagales</taxon>
        <taxon>Cytophagaceae</taxon>
        <taxon>Spirosoma</taxon>
    </lineage>
</organism>
<dbReference type="AlphaFoldDB" id="A0A2K8Z2A3"/>
<dbReference type="Proteomes" id="UP000232883">
    <property type="component" value="Chromosome"/>
</dbReference>
<keyword evidence="3" id="KW-1185">Reference proteome</keyword>
<sequence>MEHASTAPRLRQIQVPPVRKSKRPPTLHIRRIKLAGGRLEYRIPIEVDRTSYAQLWCDKRDRKATEQRLIEQNADKRVKFYSLK</sequence>
<evidence type="ECO:0000313" key="3">
    <source>
        <dbReference type="Proteomes" id="UP000232883"/>
    </source>
</evidence>
<evidence type="ECO:0000313" key="2">
    <source>
        <dbReference type="EMBL" id="AUD03997.1"/>
    </source>
</evidence>
<dbReference type="EMBL" id="CP025096">
    <property type="protein sequence ID" value="AUD03997.1"/>
    <property type="molecule type" value="Genomic_DNA"/>
</dbReference>